<feature type="transmembrane region" description="Helical" evidence="2">
    <location>
        <begin position="17"/>
        <end position="38"/>
    </location>
</feature>
<organism evidence="3 4">
    <name type="scientific">Ajellomyces dermatitidis (strain ER-3 / ATCC MYA-2586)</name>
    <name type="common">Blastomyces dermatitidis</name>
    <dbReference type="NCBI Taxonomy" id="559297"/>
    <lineage>
        <taxon>Eukaryota</taxon>
        <taxon>Fungi</taxon>
        <taxon>Dikarya</taxon>
        <taxon>Ascomycota</taxon>
        <taxon>Pezizomycotina</taxon>
        <taxon>Eurotiomycetes</taxon>
        <taxon>Eurotiomycetidae</taxon>
        <taxon>Onygenales</taxon>
        <taxon>Ajellomycetaceae</taxon>
        <taxon>Blastomyces</taxon>
    </lineage>
</organism>
<feature type="transmembrane region" description="Helical" evidence="2">
    <location>
        <begin position="50"/>
        <end position="69"/>
    </location>
</feature>
<dbReference type="Proteomes" id="UP000002039">
    <property type="component" value="Unassembled WGS sequence"/>
</dbReference>
<evidence type="ECO:0000256" key="1">
    <source>
        <dbReference type="SAM" id="MobiDB-lite"/>
    </source>
</evidence>
<protein>
    <recommendedName>
        <fullName evidence="5">MARVEL domain-containing protein</fullName>
    </recommendedName>
</protein>
<feature type="transmembrane region" description="Helical" evidence="2">
    <location>
        <begin position="157"/>
        <end position="177"/>
    </location>
</feature>
<accession>A0ABM9YIB2</accession>
<evidence type="ECO:0000256" key="2">
    <source>
        <dbReference type="SAM" id="Phobius"/>
    </source>
</evidence>
<evidence type="ECO:0000313" key="3">
    <source>
        <dbReference type="EMBL" id="EEQ90951.1"/>
    </source>
</evidence>
<evidence type="ECO:0000313" key="4">
    <source>
        <dbReference type="Proteomes" id="UP000002039"/>
    </source>
</evidence>
<keyword evidence="2" id="KW-0472">Membrane</keyword>
<dbReference type="RefSeq" id="XP_045277583.1">
    <property type="nucleotide sequence ID" value="XM_045421792.1"/>
</dbReference>
<keyword evidence="2" id="KW-1133">Transmembrane helix</keyword>
<dbReference type="EMBL" id="EQ999978">
    <property type="protein sequence ID" value="EEQ90951.1"/>
    <property type="molecule type" value="Genomic_DNA"/>
</dbReference>
<feature type="compositionally biased region" description="Low complexity" evidence="1">
    <location>
        <begin position="267"/>
        <end position="278"/>
    </location>
</feature>
<feature type="region of interest" description="Disordered" evidence="1">
    <location>
        <begin position="334"/>
        <end position="359"/>
    </location>
</feature>
<feature type="region of interest" description="Disordered" evidence="1">
    <location>
        <begin position="184"/>
        <end position="278"/>
    </location>
</feature>
<reference evidence="4" key="1">
    <citation type="journal article" date="2015" name="PLoS Genet.">
        <title>The dynamic genome and transcriptome of the human fungal pathogen Blastomyces and close relative Emmonsia.</title>
        <authorList>
            <person name="Munoz J.F."/>
            <person name="Gauthier G.M."/>
            <person name="Desjardins C.A."/>
            <person name="Gallo J.E."/>
            <person name="Holder J."/>
            <person name="Sullivan T.D."/>
            <person name="Marty A.J."/>
            <person name="Carmen J.C."/>
            <person name="Chen Z."/>
            <person name="Ding L."/>
            <person name="Gujja S."/>
            <person name="Magrini V."/>
            <person name="Misas E."/>
            <person name="Mitreva M."/>
            <person name="Priest M."/>
            <person name="Saif S."/>
            <person name="Whiston E.A."/>
            <person name="Young S."/>
            <person name="Zeng Q."/>
            <person name="Goldman W.E."/>
            <person name="Mardis E.R."/>
            <person name="Taylor J.W."/>
            <person name="McEwen J.G."/>
            <person name="Clay O.K."/>
            <person name="Klein B.S."/>
            <person name="Cuomo C.A."/>
        </authorList>
    </citation>
    <scope>NUCLEOTIDE SEQUENCE [LARGE SCALE GENOMIC DNA]</scope>
    <source>
        <strain evidence="4">ER-3 / ATCC MYA-2586</strain>
    </source>
</reference>
<gene>
    <name evidence="3" type="ORF">BDCG_06071</name>
</gene>
<name>A0ABM9YIB2_AJEDR</name>
<proteinExistence type="predicted"/>
<sequence>MSAAGIFIRFTNLLFRLLQLACSVIILGIFSYFLAVLTDHNMPIARWIKAVEGISGAATLYTLAASIFTLCIGGIAFFAALMLILDVCFIAGFIAIAIMTRHGADSCSGIVNTPLGTGNANRPAPGFGEGGFGTGHDKNFTYLPSLRSACRLQKGSLAVAVIGCILFALSLYPQVLYARHHKRGKRFGPSPRNNYTEGPSRTGPRSLWGFGPRRAAATDTSANSYPLEANRVSGYAQDEKPPNRYAGIFTRGRKSRSSTAGGPGMEAQPPTAGYGAPATATSAYAHGGPPAAGAPGTVVDNTTGVGGYESGVGGGTSAGYANYGYGQSGAADDGYSYGYGARPQHETAQIPVASGQRNF</sequence>
<dbReference type="GeneID" id="69028003"/>
<feature type="transmembrane region" description="Helical" evidence="2">
    <location>
        <begin position="75"/>
        <end position="98"/>
    </location>
</feature>
<keyword evidence="2" id="KW-0812">Transmembrane</keyword>
<keyword evidence="4" id="KW-1185">Reference proteome</keyword>
<evidence type="ECO:0008006" key="5">
    <source>
        <dbReference type="Google" id="ProtNLM"/>
    </source>
</evidence>